<gene>
    <name evidence="1" type="ORF">ACFQ0E_05850</name>
</gene>
<accession>A0ABW2YBV4</accession>
<organism evidence="1 2">
    <name type="scientific">Lysobacter brunescens</name>
    <dbReference type="NCBI Taxonomy" id="262323"/>
    <lineage>
        <taxon>Bacteria</taxon>
        <taxon>Pseudomonadati</taxon>
        <taxon>Pseudomonadota</taxon>
        <taxon>Gammaproteobacteria</taxon>
        <taxon>Lysobacterales</taxon>
        <taxon>Lysobacteraceae</taxon>
        <taxon>Lysobacter</taxon>
    </lineage>
</organism>
<protein>
    <recommendedName>
        <fullName evidence="3">HTH OST-type domain-containing protein</fullName>
    </recommendedName>
</protein>
<comment type="caution">
    <text evidence="1">The sequence shown here is derived from an EMBL/GenBank/DDBJ whole genome shotgun (WGS) entry which is preliminary data.</text>
</comment>
<proteinExistence type="predicted"/>
<evidence type="ECO:0000313" key="1">
    <source>
        <dbReference type="EMBL" id="MFD0725121.1"/>
    </source>
</evidence>
<keyword evidence="2" id="KW-1185">Reference proteome</keyword>
<dbReference type="Proteomes" id="UP001597110">
    <property type="component" value="Unassembled WGS sequence"/>
</dbReference>
<evidence type="ECO:0000313" key="2">
    <source>
        <dbReference type="Proteomes" id="UP001597110"/>
    </source>
</evidence>
<sequence length="166" mass="18749">MTTPAAEAFAPKLDAEQSLRRLLDLIRGSRSIGEITADRLREVFGVSFTESSGRHGFAERLDRDWWSSFEFDPNGAYGPRFEFAFRPDPPNANPAATAICALDYQAFAAELQAMGFRHETYRAEHNRILHEQFERPGMTVQVHTRGEAEAPPEKTAHPCVEMVLIR</sequence>
<evidence type="ECO:0008006" key="3">
    <source>
        <dbReference type="Google" id="ProtNLM"/>
    </source>
</evidence>
<reference evidence="2" key="1">
    <citation type="journal article" date="2019" name="Int. J. Syst. Evol. Microbiol.">
        <title>The Global Catalogue of Microorganisms (GCM) 10K type strain sequencing project: providing services to taxonomists for standard genome sequencing and annotation.</title>
        <authorList>
            <consortium name="The Broad Institute Genomics Platform"/>
            <consortium name="The Broad Institute Genome Sequencing Center for Infectious Disease"/>
            <person name="Wu L."/>
            <person name="Ma J."/>
        </authorList>
    </citation>
    <scope>NUCLEOTIDE SEQUENCE [LARGE SCALE GENOMIC DNA]</scope>
    <source>
        <strain evidence="2">CCUG 55585</strain>
    </source>
</reference>
<dbReference type="RefSeq" id="WP_386822738.1">
    <property type="nucleotide sequence ID" value="NZ_JBHTIF010000001.1"/>
</dbReference>
<name>A0ABW2YBV4_9GAMM</name>
<dbReference type="EMBL" id="JBHTIF010000001">
    <property type="protein sequence ID" value="MFD0725121.1"/>
    <property type="molecule type" value="Genomic_DNA"/>
</dbReference>